<comment type="caution">
    <text evidence="2">The sequence shown here is derived from an EMBL/GenBank/DDBJ whole genome shotgun (WGS) entry which is preliminary data.</text>
</comment>
<accession>A0A9Q1LN90</accession>
<dbReference type="InterPro" id="IPR015410">
    <property type="entry name" value="DUF1985"/>
</dbReference>
<dbReference type="OrthoDB" id="1305819at2759"/>
<proteinExistence type="predicted"/>
<evidence type="ECO:0000313" key="2">
    <source>
        <dbReference type="EMBL" id="KAJ8538769.1"/>
    </source>
</evidence>
<dbReference type="Proteomes" id="UP001152561">
    <property type="component" value="Unassembled WGS sequence"/>
</dbReference>
<dbReference type="PANTHER" id="PTHR48449">
    <property type="entry name" value="DUF1985 DOMAIN-CONTAINING PROTEIN"/>
    <property type="match status" value="1"/>
</dbReference>
<reference evidence="3" key="1">
    <citation type="journal article" date="2023" name="Proc. Natl. Acad. Sci. U.S.A.">
        <title>Genomic and structural basis for evolution of tropane alkaloid biosynthesis.</title>
        <authorList>
            <person name="Wanga Y.-J."/>
            <person name="Taina T."/>
            <person name="Yua J.-Y."/>
            <person name="Lia J."/>
            <person name="Xua B."/>
            <person name="Chenc J."/>
            <person name="D'Auriad J.C."/>
            <person name="Huanga J.-P."/>
            <person name="Huanga S.-X."/>
        </authorList>
    </citation>
    <scope>NUCLEOTIDE SEQUENCE [LARGE SCALE GENOMIC DNA]</scope>
    <source>
        <strain evidence="3">cv. KIB-2019</strain>
    </source>
</reference>
<organism evidence="2 3">
    <name type="scientific">Anisodus acutangulus</name>
    <dbReference type="NCBI Taxonomy" id="402998"/>
    <lineage>
        <taxon>Eukaryota</taxon>
        <taxon>Viridiplantae</taxon>
        <taxon>Streptophyta</taxon>
        <taxon>Embryophyta</taxon>
        <taxon>Tracheophyta</taxon>
        <taxon>Spermatophyta</taxon>
        <taxon>Magnoliopsida</taxon>
        <taxon>eudicotyledons</taxon>
        <taxon>Gunneridae</taxon>
        <taxon>Pentapetalae</taxon>
        <taxon>asterids</taxon>
        <taxon>lamiids</taxon>
        <taxon>Solanales</taxon>
        <taxon>Solanaceae</taxon>
        <taxon>Solanoideae</taxon>
        <taxon>Hyoscyameae</taxon>
        <taxon>Anisodus</taxon>
    </lineage>
</organism>
<dbReference type="AlphaFoldDB" id="A0A9Q1LN90"/>
<evidence type="ECO:0000313" key="3">
    <source>
        <dbReference type="Proteomes" id="UP001152561"/>
    </source>
</evidence>
<dbReference type="Pfam" id="PF09331">
    <property type="entry name" value="DUF1985"/>
    <property type="match status" value="1"/>
</dbReference>
<evidence type="ECO:0000259" key="1">
    <source>
        <dbReference type="Pfam" id="PF09331"/>
    </source>
</evidence>
<name>A0A9Q1LN90_9SOLA</name>
<dbReference type="PANTHER" id="PTHR48449:SF1">
    <property type="entry name" value="DUF1985 DOMAIN-CONTAINING PROTEIN"/>
    <property type="match status" value="1"/>
</dbReference>
<protein>
    <recommendedName>
        <fullName evidence="1">DUF1985 domain-containing protein</fullName>
    </recommendedName>
</protein>
<gene>
    <name evidence="2" type="ORF">K7X08_030065</name>
</gene>
<sequence>MLQQLPKMFRMRMPLDEHDDLNGDIIVKSVMGKPFDNFRKTLQEEDLETFFKAKYFGIYLDLLENNNAWFQMTIVCGLLKRKIICSKTDEIWINLYGMPVCFGIKEFVIVTGLRCHAPSQPLPTVTLKKRA</sequence>
<dbReference type="EMBL" id="JAJAGQ010000017">
    <property type="protein sequence ID" value="KAJ8538769.1"/>
    <property type="molecule type" value="Genomic_DNA"/>
</dbReference>
<feature type="domain" description="DUF1985" evidence="1">
    <location>
        <begin position="79"/>
        <end position="121"/>
    </location>
</feature>
<keyword evidence="3" id="KW-1185">Reference proteome</keyword>